<dbReference type="AlphaFoldDB" id="A0A7V9ZA46"/>
<protein>
    <submittedName>
        <fullName evidence="8">Integrase/recombinase XerD</fullName>
    </submittedName>
</protein>
<dbReference type="InterPro" id="IPR004107">
    <property type="entry name" value="Integrase_SAM-like_N"/>
</dbReference>
<dbReference type="PANTHER" id="PTHR30349">
    <property type="entry name" value="PHAGE INTEGRASE-RELATED"/>
    <property type="match status" value="1"/>
</dbReference>
<dbReference type="SUPFAM" id="SSF56349">
    <property type="entry name" value="DNA breaking-rejoining enzymes"/>
    <property type="match status" value="1"/>
</dbReference>
<dbReference type="InterPro" id="IPR002104">
    <property type="entry name" value="Integrase_catalytic"/>
</dbReference>
<evidence type="ECO:0000313" key="8">
    <source>
        <dbReference type="EMBL" id="MBA2876887.1"/>
    </source>
</evidence>
<accession>A0A7V9ZA46</accession>
<dbReference type="InterPro" id="IPR044068">
    <property type="entry name" value="CB"/>
</dbReference>
<dbReference type="GO" id="GO:0006310">
    <property type="term" value="P:DNA recombination"/>
    <property type="evidence" value="ECO:0007669"/>
    <property type="project" value="UniProtKB-KW"/>
</dbReference>
<gene>
    <name evidence="8" type="ORF">HNR31_003710</name>
</gene>
<keyword evidence="9" id="KW-1185">Reference proteome</keyword>
<dbReference type="CDD" id="cd00397">
    <property type="entry name" value="DNA_BRE_C"/>
    <property type="match status" value="1"/>
</dbReference>
<dbReference type="RefSeq" id="WP_181557537.1">
    <property type="nucleotide sequence ID" value="NZ_JACDUT010000020.1"/>
</dbReference>
<organism evidence="8 9">
    <name type="scientific">Thermaerobacillus caldiproteolyticus</name>
    <dbReference type="NCBI Taxonomy" id="247480"/>
    <lineage>
        <taxon>Bacteria</taxon>
        <taxon>Bacillati</taxon>
        <taxon>Bacillota</taxon>
        <taxon>Bacilli</taxon>
        <taxon>Bacillales</taxon>
        <taxon>Anoxybacillaceae</taxon>
        <taxon>Thermaerobacillus</taxon>
    </lineage>
</organism>
<dbReference type="Pfam" id="PF13495">
    <property type="entry name" value="Phage_int_SAM_4"/>
    <property type="match status" value="1"/>
</dbReference>
<evidence type="ECO:0000256" key="3">
    <source>
        <dbReference type="ARBA" id="ARBA00023125"/>
    </source>
</evidence>
<dbReference type="InterPro" id="IPR013762">
    <property type="entry name" value="Integrase-like_cat_sf"/>
</dbReference>
<keyword evidence="2" id="KW-0229">DNA integration</keyword>
<dbReference type="PANTHER" id="PTHR30349:SF41">
    <property type="entry name" value="INTEGRASE_RECOMBINASE PROTEIN MJ0367-RELATED"/>
    <property type="match status" value="1"/>
</dbReference>
<evidence type="ECO:0000256" key="4">
    <source>
        <dbReference type="ARBA" id="ARBA00023172"/>
    </source>
</evidence>
<dbReference type="Gene3D" id="1.10.443.10">
    <property type="entry name" value="Intergrase catalytic core"/>
    <property type="match status" value="1"/>
</dbReference>
<evidence type="ECO:0000256" key="5">
    <source>
        <dbReference type="PROSITE-ProRule" id="PRU01248"/>
    </source>
</evidence>
<dbReference type="Gene3D" id="1.10.150.130">
    <property type="match status" value="1"/>
</dbReference>
<comment type="caution">
    <text evidence="8">The sequence shown here is derived from an EMBL/GenBank/DDBJ whole genome shotgun (WGS) entry which is preliminary data.</text>
</comment>
<keyword evidence="3 5" id="KW-0238">DNA-binding</keyword>
<dbReference type="Pfam" id="PF00589">
    <property type="entry name" value="Phage_integrase"/>
    <property type="match status" value="1"/>
</dbReference>
<dbReference type="GO" id="GO:0003677">
    <property type="term" value="F:DNA binding"/>
    <property type="evidence" value="ECO:0007669"/>
    <property type="project" value="UniProtKB-UniRule"/>
</dbReference>
<evidence type="ECO:0000259" key="6">
    <source>
        <dbReference type="PROSITE" id="PS51898"/>
    </source>
</evidence>
<proteinExistence type="inferred from homology"/>
<reference evidence="8 9" key="1">
    <citation type="submission" date="2020-07" db="EMBL/GenBank/DDBJ databases">
        <title>Genomic Encyclopedia of Type Strains, Phase IV (KMG-IV): sequencing the most valuable type-strain genomes for metagenomic binning, comparative biology and taxonomic classification.</title>
        <authorList>
            <person name="Goeker M."/>
        </authorList>
    </citation>
    <scope>NUCLEOTIDE SEQUENCE [LARGE SCALE GENOMIC DNA]</scope>
    <source>
        <strain evidence="8 9">DSM 15730</strain>
    </source>
</reference>
<sequence length="329" mass="38997">MARRNNNLSPDEIFEMHANYIQSDAIDFQIALDKFLEDCEIRNCRPQTIQYYKNELSVFYKILREQEIEVNIYRMTPEIIKKNVILYMKNQKKCRTVTINTRLRALRAFFNFLEREKIIFKKQNPFHEIKLLKDRKKAVPTFTKEEIHILFKQPNLRTFTGVRDLTIMMLLLETGIRASECVGIRLSDIDFQRSRILIQNTKGYKQRYVPIQKQMKEQLKKYLAIRGTLDHDYLFVSVDDTPLTKRQMQAQIESYGKKCGIHATCHKFRHTFARLSVEAGAGIFELQAVLGHSSMEMVKHYVNLFSDDVVEKHKTFSPIENVFSSRRRR</sequence>
<feature type="domain" description="Core-binding (CB)" evidence="7">
    <location>
        <begin position="26"/>
        <end position="114"/>
    </location>
</feature>
<evidence type="ECO:0000256" key="2">
    <source>
        <dbReference type="ARBA" id="ARBA00022908"/>
    </source>
</evidence>
<dbReference type="GO" id="GO:0015074">
    <property type="term" value="P:DNA integration"/>
    <property type="evidence" value="ECO:0007669"/>
    <property type="project" value="UniProtKB-KW"/>
</dbReference>
<dbReference type="InterPro" id="IPR010998">
    <property type="entry name" value="Integrase_recombinase_N"/>
</dbReference>
<name>A0A7V9ZA46_9BACL</name>
<comment type="similarity">
    <text evidence="1">Belongs to the 'phage' integrase family.</text>
</comment>
<evidence type="ECO:0000259" key="7">
    <source>
        <dbReference type="PROSITE" id="PS51900"/>
    </source>
</evidence>
<dbReference type="Proteomes" id="UP000523087">
    <property type="component" value="Unassembled WGS sequence"/>
</dbReference>
<dbReference type="PROSITE" id="PS51898">
    <property type="entry name" value="TYR_RECOMBINASE"/>
    <property type="match status" value="1"/>
</dbReference>
<evidence type="ECO:0000256" key="1">
    <source>
        <dbReference type="ARBA" id="ARBA00008857"/>
    </source>
</evidence>
<evidence type="ECO:0000313" key="9">
    <source>
        <dbReference type="Proteomes" id="UP000523087"/>
    </source>
</evidence>
<keyword evidence="4" id="KW-0233">DNA recombination</keyword>
<dbReference type="InterPro" id="IPR011010">
    <property type="entry name" value="DNA_brk_join_enz"/>
</dbReference>
<feature type="domain" description="Tyr recombinase" evidence="6">
    <location>
        <begin position="137"/>
        <end position="314"/>
    </location>
</feature>
<dbReference type="PROSITE" id="PS51900">
    <property type="entry name" value="CB"/>
    <property type="match status" value="1"/>
</dbReference>
<dbReference type="InterPro" id="IPR050090">
    <property type="entry name" value="Tyrosine_recombinase_XerCD"/>
</dbReference>
<dbReference type="EMBL" id="JACDUT010000020">
    <property type="protein sequence ID" value="MBA2876887.1"/>
    <property type="molecule type" value="Genomic_DNA"/>
</dbReference>